<protein>
    <recommendedName>
        <fullName evidence="4">DUF4345 domain-containing protein</fullName>
    </recommendedName>
</protein>
<keyword evidence="1" id="KW-0472">Membrane</keyword>
<accession>A0A6I0FBB1</accession>
<feature type="transmembrane region" description="Helical" evidence="1">
    <location>
        <begin position="24"/>
        <end position="44"/>
    </location>
</feature>
<keyword evidence="3" id="KW-1185">Reference proteome</keyword>
<comment type="caution">
    <text evidence="2">The sequence shown here is derived from an EMBL/GenBank/DDBJ whole genome shotgun (WGS) entry which is preliminary data.</text>
</comment>
<feature type="transmembrane region" description="Helical" evidence="1">
    <location>
        <begin position="64"/>
        <end position="85"/>
    </location>
</feature>
<evidence type="ECO:0008006" key="4">
    <source>
        <dbReference type="Google" id="ProtNLM"/>
    </source>
</evidence>
<evidence type="ECO:0000313" key="3">
    <source>
        <dbReference type="Proteomes" id="UP000432715"/>
    </source>
</evidence>
<keyword evidence="1" id="KW-1133">Transmembrane helix</keyword>
<proteinExistence type="predicted"/>
<gene>
    <name evidence="2" type="ORF">F8154_04815</name>
</gene>
<evidence type="ECO:0000256" key="1">
    <source>
        <dbReference type="SAM" id="Phobius"/>
    </source>
</evidence>
<organism evidence="2 3">
    <name type="scientific">Alkaliphilus pronyensis</name>
    <dbReference type="NCBI Taxonomy" id="1482732"/>
    <lineage>
        <taxon>Bacteria</taxon>
        <taxon>Bacillati</taxon>
        <taxon>Bacillota</taxon>
        <taxon>Clostridia</taxon>
        <taxon>Peptostreptococcales</taxon>
        <taxon>Natronincolaceae</taxon>
        <taxon>Alkaliphilus</taxon>
    </lineage>
</organism>
<evidence type="ECO:0000313" key="2">
    <source>
        <dbReference type="EMBL" id="KAB3536084.1"/>
    </source>
</evidence>
<dbReference type="RefSeq" id="WP_151860463.1">
    <property type="nucleotide sequence ID" value="NZ_WBZC01000013.1"/>
</dbReference>
<feature type="transmembrane region" description="Helical" evidence="1">
    <location>
        <begin position="122"/>
        <end position="144"/>
    </location>
</feature>
<dbReference type="EMBL" id="WBZC01000013">
    <property type="protein sequence ID" value="KAB3536084.1"/>
    <property type="molecule type" value="Genomic_DNA"/>
</dbReference>
<dbReference type="OrthoDB" id="7210524at2"/>
<dbReference type="AlphaFoldDB" id="A0A6I0FBB1"/>
<sequence length="154" mass="16904">MNKILNNILPKTVNNDYKGSKISLWIFVILAIASTVRSSIHFFAPDGGSGSIAGLDLSKGGENIIFAFGLWGLSQLLYAFIQILVAFKYRALIPLFYLLLLLETLGRMAVGAMKPPVLLHGAPLGGIANYVLLPISIIMFFLSLNNNRHEKKND</sequence>
<keyword evidence="1" id="KW-0812">Transmembrane</keyword>
<feature type="transmembrane region" description="Helical" evidence="1">
    <location>
        <begin position="92"/>
        <end position="110"/>
    </location>
</feature>
<reference evidence="2 3" key="1">
    <citation type="submission" date="2019-10" db="EMBL/GenBank/DDBJ databases">
        <title>Alkaliphilus serpentinus sp. nov. and Alkaliphilus pronyensis sp. nov., two novel anaerobic alkaliphilic species isolated from the serpentinized-hosted hydrothermal field of the Prony Bay (New Caledonia).</title>
        <authorList>
            <person name="Postec A."/>
        </authorList>
    </citation>
    <scope>NUCLEOTIDE SEQUENCE [LARGE SCALE GENOMIC DNA]</scope>
    <source>
        <strain evidence="2 3">LacV</strain>
    </source>
</reference>
<name>A0A6I0FBB1_9FIRM</name>
<dbReference type="Proteomes" id="UP000432715">
    <property type="component" value="Unassembled WGS sequence"/>
</dbReference>